<evidence type="ECO:0000313" key="1">
    <source>
        <dbReference type="EMBL" id="MBD3365297.1"/>
    </source>
</evidence>
<dbReference type="EMBL" id="WJKJ01000294">
    <property type="protein sequence ID" value="MBD3365297.1"/>
    <property type="molecule type" value="Genomic_DNA"/>
</dbReference>
<organism evidence="1 2">
    <name type="scientific">candidate division WOR-3 bacterium</name>
    <dbReference type="NCBI Taxonomy" id="2052148"/>
    <lineage>
        <taxon>Bacteria</taxon>
        <taxon>Bacteria division WOR-3</taxon>
    </lineage>
</organism>
<accession>A0A9D5KAL7</accession>
<evidence type="ECO:0000313" key="2">
    <source>
        <dbReference type="Proteomes" id="UP000630660"/>
    </source>
</evidence>
<sequence>MKDTSSVTGSAVSSGVRILQMLYELGFPRESITVPVREMDVRIDRELEDLFPNQKESWLLR</sequence>
<reference evidence="1" key="1">
    <citation type="submission" date="2019-11" db="EMBL/GenBank/DDBJ databases">
        <title>Microbial mats filling the niche in hypersaline microbial mats.</title>
        <authorList>
            <person name="Wong H.L."/>
            <person name="Macleod F.I."/>
            <person name="White R.A. III"/>
            <person name="Burns B.P."/>
        </authorList>
    </citation>
    <scope>NUCLEOTIDE SEQUENCE</scope>
    <source>
        <strain evidence="1">Bin_327</strain>
    </source>
</reference>
<dbReference type="AlphaFoldDB" id="A0A9D5KAL7"/>
<comment type="caution">
    <text evidence="1">The sequence shown here is derived from an EMBL/GenBank/DDBJ whole genome shotgun (WGS) entry which is preliminary data.</text>
</comment>
<gene>
    <name evidence="1" type="ORF">GF359_08795</name>
</gene>
<feature type="non-terminal residue" evidence="1">
    <location>
        <position position="61"/>
    </location>
</feature>
<name>A0A9D5KAL7_UNCW3</name>
<dbReference type="Proteomes" id="UP000630660">
    <property type="component" value="Unassembled WGS sequence"/>
</dbReference>
<protein>
    <submittedName>
        <fullName evidence="1">Uncharacterized protein</fullName>
    </submittedName>
</protein>
<proteinExistence type="predicted"/>